<dbReference type="EMBL" id="KQ241599">
    <property type="protein sequence ID" value="KNC87774.1"/>
    <property type="molecule type" value="Genomic_DNA"/>
</dbReference>
<protein>
    <submittedName>
        <fullName evidence="1">Uncharacterized protein</fullName>
    </submittedName>
</protein>
<proteinExistence type="predicted"/>
<dbReference type="AlphaFoldDB" id="A0A0L0GFZ1"/>
<dbReference type="GeneID" id="25900650"/>
<keyword evidence="2" id="KW-1185">Reference proteome</keyword>
<gene>
    <name evidence="1" type="ORF">SARC_00146</name>
</gene>
<reference evidence="1 2" key="1">
    <citation type="submission" date="2011-02" db="EMBL/GenBank/DDBJ databases">
        <title>The Genome Sequence of Sphaeroforma arctica JP610.</title>
        <authorList>
            <consortium name="The Broad Institute Genome Sequencing Platform"/>
            <person name="Russ C."/>
            <person name="Cuomo C."/>
            <person name="Young S.K."/>
            <person name="Zeng Q."/>
            <person name="Gargeya S."/>
            <person name="Alvarado L."/>
            <person name="Berlin A."/>
            <person name="Chapman S.B."/>
            <person name="Chen Z."/>
            <person name="Freedman E."/>
            <person name="Gellesch M."/>
            <person name="Goldberg J."/>
            <person name="Griggs A."/>
            <person name="Gujja S."/>
            <person name="Heilman E."/>
            <person name="Heiman D."/>
            <person name="Howarth C."/>
            <person name="Mehta T."/>
            <person name="Neiman D."/>
            <person name="Pearson M."/>
            <person name="Roberts A."/>
            <person name="Saif S."/>
            <person name="Shea T."/>
            <person name="Shenoy N."/>
            <person name="Sisk P."/>
            <person name="Stolte C."/>
            <person name="Sykes S."/>
            <person name="White J."/>
            <person name="Yandava C."/>
            <person name="Burger G."/>
            <person name="Gray M.W."/>
            <person name="Holland P.W.H."/>
            <person name="King N."/>
            <person name="Lang F.B.F."/>
            <person name="Roger A.J."/>
            <person name="Ruiz-Trillo I."/>
            <person name="Haas B."/>
            <person name="Nusbaum C."/>
            <person name="Birren B."/>
        </authorList>
    </citation>
    <scope>NUCLEOTIDE SEQUENCE [LARGE SCALE GENOMIC DNA]</scope>
    <source>
        <strain evidence="1 2">JP610</strain>
    </source>
</reference>
<evidence type="ECO:0000313" key="2">
    <source>
        <dbReference type="Proteomes" id="UP000054560"/>
    </source>
</evidence>
<evidence type="ECO:0000313" key="1">
    <source>
        <dbReference type="EMBL" id="KNC87774.1"/>
    </source>
</evidence>
<name>A0A0L0GFZ1_9EUKA</name>
<dbReference type="Proteomes" id="UP000054560">
    <property type="component" value="Unassembled WGS sequence"/>
</dbReference>
<organism evidence="1 2">
    <name type="scientific">Sphaeroforma arctica JP610</name>
    <dbReference type="NCBI Taxonomy" id="667725"/>
    <lineage>
        <taxon>Eukaryota</taxon>
        <taxon>Ichthyosporea</taxon>
        <taxon>Ichthyophonida</taxon>
        <taxon>Sphaeroforma</taxon>
    </lineage>
</organism>
<sequence length="219" mass="25805">MWGGAWKPMTCVRMAAEIFLEFNSHQGDGLCTCPWYNTHALCPLDSKQHLIRKFTTGFETPDHQLDDALERRHDPQPVDLELVKQERLMPKCSVHEEEDKGERQRMKQSTAMYRPLLSFKDAQRAYAEAGITFDYLDVSKPRANLRHHIDRLRTVKTALNAMRSERRRRQWEQHLNNTPQPRKAKRLLKAGEKRHQSDMGKVIVDKCVWQWGGMHWDMD</sequence>
<accession>A0A0L0GFZ1</accession>
<dbReference type="RefSeq" id="XP_014161676.1">
    <property type="nucleotide sequence ID" value="XM_014306201.1"/>
</dbReference>